<evidence type="ECO:0000313" key="1">
    <source>
        <dbReference type="EMBL" id="MFD2140861.1"/>
    </source>
</evidence>
<reference evidence="2" key="1">
    <citation type="journal article" date="2019" name="Int. J. Syst. Evol. Microbiol.">
        <title>The Global Catalogue of Microorganisms (GCM) 10K type strain sequencing project: providing services to taxonomists for standard genome sequencing and annotation.</title>
        <authorList>
            <consortium name="The Broad Institute Genomics Platform"/>
            <consortium name="The Broad Institute Genome Sequencing Center for Infectious Disease"/>
            <person name="Wu L."/>
            <person name="Ma J."/>
        </authorList>
    </citation>
    <scope>NUCLEOTIDE SEQUENCE [LARGE SCALE GENOMIC DNA]</scope>
    <source>
        <strain evidence="2">CCM 7435</strain>
    </source>
</reference>
<dbReference type="InterPro" id="IPR004304">
    <property type="entry name" value="FmdA_AmdA"/>
</dbReference>
<dbReference type="Pfam" id="PF03069">
    <property type="entry name" value="FmdA_AmdA"/>
    <property type="match status" value="1"/>
</dbReference>
<sequence length="353" mass="38450">MNKHAKFATAPSIAYHEVPATLETVQWGAFDGSVAPVCTIASGDIVRIECLCHHAGDAPDYLMDDAIRAIYDGIPEDQRTPGVHILTGPIYVEGAEPGDTLECRVLSMEPRLNYGVNFQGRWGLLDKEFDSQEHVIVYEADVKKGTAKALFQFPYDSPPERGIPGRYTKVPTSERKPALDGIVVPLRLHFGTAGVCPPSDEPISTVPPGVHGGNVDNREFVAGTSMFYPVHKKGALFWAGDTHFAEGDGEVNGTAIEAHVNATIQLVLHKGTRSKNPILETPDLWICHGFSEDLDEATKEAVLEMIALLGREWGLSREEAYSLCSIAGDLRVTQVVDGVKGAHMAIRRDLKRG</sequence>
<dbReference type="SUPFAM" id="SSF141130">
    <property type="entry name" value="Acetamidase/Formamidase-like"/>
    <property type="match status" value="1"/>
</dbReference>
<dbReference type="RefSeq" id="WP_213350580.1">
    <property type="nucleotide sequence ID" value="NZ_JAHBGB010000002.1"/>
</dbReference>
<dbReference type="Gene3D" id="3.10.28.20">
    <property type="entry name" value="Acetamidase/Formamidase-like domains"/>
    <property type="match status" value="1"/>
</dbReference>
<name>A0ABW4YWZ5_9HYPH</name>
<dbReference type="EMBL" id="JBHUHD010000001">
    <property type="protein sequence ID" value="MFD2140861.1"/>
    <property type="molecule type" value="Genomic_DNA"/>
</dbReference>
<protein>
    <submittedName>
        <fullName evidence="1">Acetamidase/formamidase family protein</fullName>
    </submittedName>
</protein>
<dbReference type="Proteomes" id="UP001597299">
    <property type="component" value="Unassembled WGS sequence"/>
</dbReference>
<dbReference type="PANTHER" id="PTHR31891">
    <property type="entry name" value="FORMAMIDASE C869.04-RELATED"/>
    <property type="match status" value="1"/>
</dbReference>
<evidence type="ECO:0000313" key="2">
    <source>
        <dbReference type="Proteomes" id="UP001597299"/>
    </source>
</evidence>
<dbReference type="Gene3D" id="2.60.120.580">
    <property type="entry name" value="Acetamidase/Formamidase-like domains"/>
    <property type="match status" value="2"/>
</dbReference>
<dbReference type="PANTHER" id="PTHR31891:SF1">
    <property type="entry name" value="FORMAMIDASE C869.04-RELATED"/>
    <property type="match status" value="1"/>
</dbReference>
<gene>
    <name evidence="1" type="ORF">ACFSNC_10650</name>
</gene>
<proteinExistence type="predicted"/>
<organism evidence="1 2">
    <name type="scientific">Ancylobacter oerskovii</name>
    <dbReference type="NCBI Taxonomy" id="459519"/>
    <lineage>
        <taxon>Bacteria</taxon>
        <taxon>Pseudomonadati</taxon>
        <taxon>Pseudomonadota</taxon>
        <taxon>Alphaproteobacteria</taxon>
        <taxon>Hyphomicrobiales</taxon>
        <taxon>Xanthobacteraceae</taxon>
        <taxon>Ancylobacter</taxon>
    </lineage>
</organism>
<accession>A0ABW4YWZ5</accession>
<keyword evidence="2" id="KW-1185">Reference proteome</keyword>
<comment type="caution">
    <text evidence="1">The sequence shown here is derived from an EMBL/GenBank/DDBJ whole genome shotgun (WGS) entry which is preliminary data.</text>
</comment>